<dbReference type="Gene3D" id="3.40.190.10">
    <property type="entry name" value="Periplasmic binding protein-like II"/>
    <property type="match status" value="2"/>
</dbReference>
<dbReference type="PROSITE" id="PS51257">
    <property type="entry name" value="PROKAR_LIPOPROTEIN"/>
    <property type="match status" value="1"/>
</dbReference>
<gene>
    <name evidence="9" type="ORF">GCM10010171_62190</name>
</gene>
<evidence type="ECO:0000256" key="4">
    <source>
        <dbReference type="ARBA" id="ARBA00023139"/>
    </source>
</evidence>
<reference evidence="9" key="1">
    <citation type="journal article" date="2014" name="Int. J. Syst. Evol. Microbiol.">
        <title>Complete genome sequence of Corynebacterium casei LMG S-19264T (=DSM 44701T), isolated from a smear-ripened cheese.</title>
        <authorList>
            <consortium name="US DOE Joint Genome Institute (JGI-PGF)"/>
            <person name="Walter F."/>
            <person name="Albersmeier A."/>
            <person name="Kalinowski J."/>
            <person name="Ruckert C."/>
        </authorList>
    </citation>
    <scope>NUCLEOTIDE SEQUENCE</scope>
    <source>
        <strain evidence="9">JCM 3276</strain>
    </source>
</reference>
<comment type="subcellular location">
    <subcellularLocation>
        <location evidence="1">Membrane</location>
        <topology evidence="1">Lipid-anchor</topology>
    </subcellularLocation>
</comment>
<dbReference type="PIRSF" id="PIRSF002854">
    <property type="entry name" value="MetQ"/>
    <property type="match status" value="1"/>
</dbReference>
<sequence>MRKAISTTALSVAAALALTACGSEEPAAGDATLSVGASITPHAEILKFVQEELAPKAGIELEIVEYEDYVLPNENLADGTLHANYFQHKPYFDAQVAERGYEFGHFPGVHIEPYALYSGREGGKPRYTSTKDLPDGAVIGITNDPSNQARALNLLVKDGLITLKDPADPAASVLDVQDNPKGLRFQEADPASLARTLEDVDAAIINGNYALEADLSATNDSLLVESGQDNPYANFLAYRKSDEGNAALTTLDRLLRSPEVRGFIQQRWPNGEVLPAF</sequence>
<evidence type="ECO:0000256" key="8">
    <source>
        <dbReference type="SAM" id="SignalP"/>
    </source>
</evidence>
<dbReference type="AlphaFoldDB" id="A0A918GT66"/>
<proteinExistence type="inferred from homology"/>
<name>A0A918GT66_9PSEU</name>
<dbReference type="SUPFAM" id="SSF53850">
    <property type="entry name" value="Periplasmic binding protein-like II"/>
    <property type="match status" value="1"/>
</dbReference>
<evidence type="ECO:0000256" key="1">
    <source>
        <dbReference type="ARBA" id="ARBA00004635"/>
    </source>
</evidence>
<keyword evidence="4" id="KW-0564">Palmitate</keyword>
<keyword evidence="2 8" id="KW-0732">Signal</keyword>
<dbReference type="PANTHER" id="PTHR30429:SF0">
    <property type="entry name" value="METHIONINE-BINDING LIPOPROTEIN METQ"/>
    <property type="match status" value="1"/>
</dbReference>
<evidence type="ECO:0000256" key="3">
    <source>
        <dbReference type="ARBA" id="ARBA00023136"/>
    </source>
</evidence>
<feature type="lipid moiety-binding region" description="S-diacylglycerol cysteine" evidence="7">
    <location>
        <position position="21"/>
    </location>
</feature>
<keyword evidence="5 6" id="KW-0449">Lipoprotein</keyword>
<evidence type="ECO:0000256" key="5">
    <source>
        <dbReference type="ARBA" id="ARBA00023288"/>
    </source>
</evidence>
<dbReference type="InterPro" id="IPR004872">
    <property type="entry name" value="Lipoprotein_NlpA"/>
</dbReference>
<organism evidence="9 10">
    <name type="scientific">Actinokineospora fastidiosa</name>
    <dbReference type="NCBI Taxonomy" id="1816"/>
    <lineage>
        <taxon>Bacteria</taxon>
        <taxon>Bacillati</taxon>
        <taxon>Actinomycetota</taxon>
        <taxon>Actinomycetes</taxon>
        <taxon>Pseudonocardiales</taxon>
        <taxon>Pseudonocardiaceae</taxon>
        <taxon>Actinokineospora</taxon>
    </lineage>
</organism>
<evidence type="ECO:0000313" key="9">
    <source>
        <dbReference type="EMBL" id="GGS58786.1"/>
    </source>
</evidence>
<evidence type="ECO:0000313" key="10">
    <source>
        <dbReference type="Proteomes" id="UP000660680"/>
    </source>
</evidence>
<dbReference type="Pfam" id="PF03180">
    <property type="entry name" value="Lipoprotein_9"/>
    <property type="match status" value="1"/>
</dbReference>
<evidence type="ECO:0000256" key="7">
    <source>
        <dbReference type="PIRSR" id="PIRSR002854-1"/>
    </source>
</evidence>
<feature type="chain" id="PRO_5039300308" description="Lipoprotein" evidence="8">
    <location>
        <begin position="23"/>
        <end position="277"/>
    </location>
</feature>
<dbReference type="RefSeq" id="WP_189214185.1">
    <property type="nucleotide sequence ID" value="NZ_BMRB01000010.1"/>
</dbReference>
<evidence type="ECO:0000256" key="6">
    <source>
        <dbReference type="PIRNR" id="PIRNR002854"/>
    </source>
</evidence>
<reference evidence="9" key="2">
    <citation type="submission" date="2020-09" db="EMBL/GenBank/DDBJ databases">
        <authorList>
            <person name="Sun Q."/>
            <person name="Ohkuma M."/>
        </authorList>
    </citation>
    <scope>NUCLEOTIDE SEQUENCE</scope>
    <source>
        <strain evidence="9">JCM 3276</strain>
    </source>
</reference>
<comment type="similarity">
    <text evidence="6">Belongs to the nlpA lipoprotein family.</text>
</comment>
<protein>
    <recommendedName>
        <fullName evidence="6">Lipoprotein</fullName>
    </recommendedName>
</protein>
<comment type="caution">
    <text evidence="9">The sequence shown here is derived from an EMBL/GenBank/DDBJ whole genome shotgun (WGS) entry which is preliminary data.</text>
</comment>
<accession>A0A918GT66</accession>
<dbReference type="Proteomes" id="UP000660680">
    <property type="component" value="Unassembled WGS sequence"/>
</dbReference>
<dbReference type="CDD" id="cd13597">
    <property type="entry name" value="PBP2_lipoprotein_Tp32"/>
    <property type="match status" value="1"/>
</dbReference>
<keyword evidence="3" id="KW-0472">Membrane</keyword>
<dbReference type="GO" id="GO:0016020">
    <property type="term" value="C:membrane"/>
    <property type="evidence" value="ECO:0007669"/>
    <property type="project" value="UniProtKB-SubCell"/>
</dbReference>
<dbReference type="PANTHER" id="PTHR30429">
    <property type="entry name" value="D-METHIONINE-BINDING LIPOPROTEIN METQ"/>
    <property type="match status" value="1"/>
</dbReference>
<feature type="signal peptide" evidence="8">
    <location>
        <begin position="1"/>
        <end position="22"/>
    </location>
</feature>
<keyword evidence="10" id="KW-1185">Reference proteome</keyword>
<dbReference type="EMBL" id="BMRB01000010">
    <property type="protein sequence ID" value="GGS58786.1"/>
    <property type="molecule type" value="Genomic_DNA"/>
</dbReference>
<evidence type="ECO:0000256" key="2">
    <source>
        <dbReference type="ARBA" id="ARBA00022729"/>
    </source>
</evidence>